<accession>A0A066XDA7</accession>
<dbReference type="Gene3D" id="1.10.10.10">
    <property type="entry name" value="Winged helix-like DNA-binding domain superfamily/Winged helix DNA-binding domain"/>
    <property type="match status" value="1"/>
</dbReference>
<dbReference type="Proteomes" id="UP000027238">
    <property type="component" value="Unassembled WGS sequence"/>
</dbReference>
<dbReference type="eggNOG" id="ENOG502S2DF">
    <property type="taxonomic scope" value="Eukaryota"/>
</dbReference>
<dbReference type="PANTHER" id="PTHR19303:SF74">
    <property type="entry name" value="POGO TRANSPOSABLE ELEMENT WITH KRAB DOMAIN"/>
    <property type="match status" value="1"/>
</dbReference>
<dbReference type="OrthoDB" id="4733042at2759"/>
<proteinExistence type="predicted"/>
<evidence type="ECO:0000313" key="2">
    <source>
        <dbReference type="EMBL" id="KDN66932.1"/>
    </source>
</evidence>
<dbReference type="GO" id="GO:0005634">
    <property type="term" value="C:nucleus"/>
    <property type="evidence" value="ECO:0007669"/>
    <property type="project" value="TreeGrafter"/>
</dbReference>
<evidence type="ECO:0000259" key="1">
    <source>
        <dbReference type="Pfam" id="PF03184"/>
    </source>
</evidence>
<evidence type="ECO:0000313" key="3">
    <source>
        <dbReference type="Proteomes" id="UP000027238"/>
    </source>
</evidence>
<gene>
    <name evidence="2" type="ORF">CSUB01_12508</name>
</gene>
<reference evidence="3" key="1">
    <citation type="journal article" date="2014" name="Genome Announc.">
        <title>Draft genome sequence of Colletotrichum sublineola, a destructive pathogen of cultivated sorghum.</title>
        <authorList>
            <person name="Baroncelli R."/>
            <person name="Sanz-Martin J.M."/>
            <person name="Rech G.E."/>
            <person name="Sukno S.A."/>
            <person name="Thon M.R."/>
        </authorList>
    </citation>
    <scope>NUCLEOTIDE SEQUENCE [LARGE SCALE GENOMIC DNA]</scope>
    <source>
        <strain evidence="3">TX430BB</strain>
    </source>
</reference>
<keyword evidence="3" id="KW-1185">Reference proteome</keyword>
<dbReference type="HOGENOM" id="CLU_038486_0_0_1"/>
<dbReference type="Pfam" id="PF03184">
    <property type="entry name" value="DDE_1"/>
    <property type="match status" value="1"/>
</dbReference>
<dbReference type="PANTHER" id="PTHR19303">
    <property type="entry name" value="TRANSPOSON"/>
    <property type="match status" value="1"/>
</dbReference>
<protein>
    <recommendedName>
        <fullName evidence="1">DDE-1 domain-containing protein</fullName>
    </recommendedName>
</protein>
<dbReference type="InterPro" id="IPR004875">
    <property type="entry name" value="DDE_SF_endonuclease_dom"/>
</dbReference>
<dbReference type="OMA" id="MEYCINY"/>
<dbReference type="AlphaFoldDB" id="A0A066XDA7"/>
<dbReference type="GO" id="GO:0003677">
    <property type="term" value="F:DNA binding"/>
    <property type="evidence" value="ECO:0007669"/>
    <property type="project" value="TreeGrafter"/>
</dbReference>
<organism evidence="2 3">
    <name type="scientific">Colletotrichum sublineola</name>
    <name type="common">Sorghum anthracnose fungus</name>
    <dbReference type="NCBI Taxonomy" id="1173701"/>
    <lineage>
        <taxon>Eukaryota</taxon>
        <taxon>Fungi</taxon>
        <taxon>Dikarya</taxon>
        <taxon>Ascomycota</taxon>
        <taxon>Pezizomycotina</taxon>
        <taxon>Sordariomycetes</taxon>
        <taxon>Hypocreomycetidae</taxon>
        <taxon>Glomerellales</taxon>
        <taxon>Glomerellaceae</taxon>
        <taxon>Colletotrichum</taxon>
        <taxon>Colletotrichum graminicola species complex</taxon>
    </lineage>
</organism>
<sequence length="532" mass="60424">MPRQSNKNMTSAKKAAELLFAAQQRAGLDRPGKKASAVPSIRQFARDYGVSDMSIRRHLRTLRAGGNLRASPEEGGRPRSLTDAEDVALGAFVIWLDQAGFPAVPLQVEETANFLRGLRGMPSVSDHFVRTWLADHPELENRGAIKPVEVLRKGAELDPAPVEEFFARFRATVRDYDLGPSEIWNADESGCRIGCINGRVHVIILKRPRHCRQPEVIDPSNRESCTVVGGGNAIGDSIPVYMIFKAWPVTAWVDYQIQEGVRFAHSTTGFSNQEVMMDYIRHFNTESYGYSAKYCRMGHLFGDYFGVDAYGRGSYTFIYNLPNGQSTTGCRPYHNYRHTIEKSERPHRILLLDGFTGHVSIELMEYCINYDIILGFFPPHITHLLQPMDVGVFQPFKKAQQLVLRNHVRDGNLIFTRGDFVNSLTTMTDTAFTKRNIMNGFEKAGIWPIRDDIILARLVKKMQESKAEIPAHLVCFLPYEDRFNKAMLTAEYIEQKYGQQWSPHSKNGYKMLKQTATRGYQHYSEKSRPGEL</sequence>
<comment type="caution">
    <text evidence="2">The sequence shown here is derived from an EMBL/GenBank/DDBJ whole genome shotgun (WGS) entry which is preliminary data.</text>
</comment>
<feature type="domain" description="DDE-1" evidence="1">
    <location>
        <begin position="336"/>
        <end position="399"/>
    </location>
</feature>
<dbReference type="InterPro" id="IPR036388">
    <property type="entry name" value="WH-like_DNA-bd_sf"/>
</dbReference>
<dbReference type="EMBL" id="JMSE01000874">
    <property type="protein sequence ID" value="KDN66932.1"/>
    <property type="molecule type" value="Genomic_DNA"/>
</dbReference>
<name>A0A066XDA7_COLSU</name>
<dbReference type="InterPro" id="IPR050863">
    <property type="entry name" value="CenT-Element_Derived"/>
</dbReference>